<evidence type="ECO:0000313" key="2">
    <source>
        <dbReference type="EMBL" id="MCZ0859977.1"/>
    </source>
</evidence>
<evidence type="ECO:0000259" key="1">
    <source>
        <dbReference type="Pfam" id="PF02887"/>
    </source>
</evidence>
<comment type="caution">
    <text evidence="2">The sequence shown here is derived from an EMBL/GenBank/DDBJ whole genome shotgun (WGS) entry which is preliminary data.</text>
</comment>
<gene>
    <name evidence="2" type="ORF">O0S10_01880</name>
</gene>
<protein>
    <recommendedName>
        <fullName evidence="1">Pyruvate kinase C-terminal domain-containing protein</fullName>
    </recommendedName>
</protein>
<dbReference type="Proteomes" id="UP001141422">
    <property type="component" value="Unassembled WGS sequence"/>
</dbReference>
<keyword evidence="3" id="KW-1185">Reference proteome</keyword>
<proteinExistence type="predicted"/>
<dbReference type="Pfam" id="PF02887">
    <property type="entry name" value="PK_C"/>
    <property type="match status" value="1"/>
</dbReference>
<name>A0ABT4IFD6_9EURY</name>
<dbReference type="InterPro" id="IPR036918">
    <property type="entry name" value="Pyrv_Knase_C_sf"/>
</dbReference>
<dbReference type="EMBL" id="JAPTGB010000003">
    <property type="protein sequence ID" value="MCZ0859977.1"/>
    <property type="molecule type" value="Genomic_DNA"/>
</dbReference>
<dbReference type="InterPro" id="IPR015074">
    <property type="entry name" value="DUF1867"/>
</dbReference>
<sequence length="195" mass="20131">MKTTKTITYFDSPGPVNTADCAALAVERATELGLTTIVAASSGGATAREFAKAIAGTDIRLVIVTHAVGFSSPGVWEFDAVLADELRAAGHTVVCGTHALSGLERALSRSPRVGGGSRTEAVAEAFRRTIAVGLKVVVECVLIAADQGAVGVTDEVVAVGGTEEGADTVLVIRPAHTASFFDLQVREVVAMPRNR</sequence>
<dbReference type="Gene3D" id="3.40.1380.20">
    <property type="entry name" value="Pyruvate kinase, C-terminal domain"/>
    <property type="match status" value="1"/>
</dbReference>
<dbReference type="SUPFAM" id="SSF52935">
    <property type="entry name" value="PK C-terminal domain-like"/>
    <property type="match status" value="1"/>
</dbReference>
<feature type="domain" description="Pyruvate kinase C-terminal" evidence="1">
    <location>
        <begin position="21"/>
        <end position="171"/>
    </location>
</feature>
<reference evidence="2" key="1">
    <citation type="submission" date="2022-12" db="EMBL/GenBank/DDBJ databases">
        <title>Isolation and characterisation of novel Methanocorpusculum spp. from native Australian herbivores indicates the genus is ancestrally host-associated.</title>
        <authorList>
            <person name="Volmer J.G."/>
            <person name="Soo R.M."/>
            <person name="Evans P.N."/>
            <person name="Hoedt E.C."/>
            <person name="Astorga Alsina A.L."/>
            <person name="Woodcroft B.J."/>
            <person name="Tyson G.W."/>
            <person name="Hugenholtz P."/>
            <person name="Morrison M."/>
        </authorList>
    </citation>
    <scope>NUCLEOTIDE SEQUENCE</scope>
    <source>
        <strain evidence="2">MG</strain>
    </source>
</reference>
<dbReference type="RefSeq" id="WP_268924201.1">
    <property type="nucleotide sequence ID" value="NZ_JAPTGB010000003.1"/>
</dbReference>
<evidence type="ECO:0000313" key="3">
    <source>
        <dbReference type="Proteomes" id="UP001141422"/>
    </source>
</evidence>
<dbReference type="PIRSF" id="PIRSF016138">
    <property type="entry name" value="UCP016138"/>
    <property type="match status" value="1"/>
</dbReference>
<organism evidence="2 3">
    <name type="scientific">Methanocorpusculum petauri</name>
    <dbReference type="NCBI Taxonomy" id="3002863"/>
    <lineage>
        <taxon>Archaea</taxon>
        <taxon>Methanobacteriati</taxon>
        <taxon>Methanobacteriota</taxon>
        <taxon>Stenosarchaea group</taxon>
        <taxon>Methanomicrobia</taxon>
        <taxon>Methanomicrobiales</taxon>
        <taxon>Methanocorpusculaceae</taxon>
        <taxon>Methanocorpusculum</taxon>
    </lineage>
</organism>
<dbReference type="InterPro" id="IPR015795">
    <property type="entry name" value="Pyrv_Knase_C"/>
</dbReference>
<accession>A0ABT4IFD6</accession>